<keyword evidence="2" id="KW-1185">Reference proteome</keyword>
<reference evidence="1 2" key="1">
    <citation type="submission" date="2019-04" db="EMBL/GenBank/DDBJ databases">
        <title>Chromosome genome assembly for Takifugu flavidus.</title>
        <authorList>
            <person name="Xiao S."/>
        </authorList>
    </citation>
    <scope>NUCLEOTIDE SEQUENCE [LARGE SCALE GENOMIC DNA]</scope>
    <source>
        <strain evidence="1">HTHZ2018</strain>
        <tissue evidence="1">Muscle</tissue>
    </source>
</reference>
<dbReference type="PANTHER" id="PTHR46791:SF12">
    <property type="match status" value="1"/>
</dbReference>
<gene>
    <name evidence="1" type="ORF">D4764_14G0000120</name>
</gene>
<organism evidence="1 2">
    <name type="scientific">Takifugu flavidus</name>
    <name type="common">sansaifugu</name>
    <dbReference type="NCBI Taxonomy" id="433684"/>
    <lineage>
        <taxon>Eukaryota</taxon>
        <taxon>Metazoa</taxon>
        <taxon>Chordata</taxon>
        <taxon>Craniata</taxon>
        <taxon>Vertebrata</taxon>
        <taxon>Euteleostomi</taxon>
        <taxon>Actinopterygii</taxon>
        <taxon>Neopterygii</taxon>
        <taxon>Teleostei</taxon>
        <taxon>Neoteleostei</taxon>
        <taxon>Acanthomorphata</taxon>
        <taxon>Eupercaria</taxon>
        <taxon>Tetraodontiformes</taxon>
        <taxon>Tetradontoidea</taxon>
        <taxon>Tetraodontidae</taxon>
        <taxon>Takifugu</taxon>
    </lineage>
</organism>
<evidence type="ECO:0000313" key="2">
    <source>
        <dbReference type="Proteomes" id="UP000324091"/>
    </source>
</evidence>
<dbReference type="AlphaFoldDB" id="A0A5C6P5G1"/>
<protein>
    <recommendedName>
        <fullName evidence="3">HTH-like domain-containing protein</fullName>
    </recommendedName>
</protein>
<evidence type="ECO:0008006" key="3">
    <source>
        <dbReference type="Google" id="ProtNLM"/>
    </source>
</evidence>
<sequence length="147" mass="17090">MMSSLHGVHISLRSLKSKLNAAGLYRRKDYSSTNAIIRAIRLELRGPGQLFGYRTMWQVLKQKYNLRVKRDRVMNLLQELNPRQMFLTALQQHPSLLTPVLCHSEKRLTGFDIERLFTPDVSPAGSNRRQKESVILAYWADYLLDCE</sequence>
<comment type="caution">
    <text evidence="1">The sequence shown here is derived from an EMBL/GenBank/DDBJ whole genome shotgun (WGS) entry which is preliminary data.</text>
</comment>
<evidence type="ECO:0000313" key="1">
    <source>
        <dbReference type="EMBL" id="TWW74011.1"/>
    </source>
</evidence>
<feature type="non-terminal residue" evidence="1">
    <location>
        <position position="147"/>
    </location>
</feature>
<dbReference type="Proteomes" id="UP000324091">
    <property type="component" value="Chromosome 14"/>
</dbReference>
<name>A0A5C6P5G1_9TELE</name>
<dbReference type="PANTHER" id="PTHR46791">
    <property type="entry name" value="EXPRESSED PROTEIN"/>
    <property type="match status" value="1"/>
</dbReference>
<accession>A0A5C6P5G1</accession>
<dbReference type="EMBL" id="RHFK02000006">
    <property type="protein sequence ID" value="TWW74011.1"/>
    <property type="molecule type" value="Genomic_DNA"/>
</dbReference>
<proteinExistence type="predicted"/>